<proteinExistence type="predicted"/>
<dbReference type="InterPro" id="IPR002125">
    <property type="entry name" value="CMP_dCMP_dom"/>
</dbReference>
<dbReference type="GO" id="GO:0047974">
    <property type="term" value="F:guanosine deaminase activity"/>
    <property type="evidence" value="ECO:0007669"/>
    <property type="project" value="TreeGrafter"/>
</dbReference>
<dbReference type="PANTHER" id="PTHR11079">
    <property type="entry name" value="CYTOSINE DEAMINASE FAMILY MEMBER"/>
    <property type="match status" value="1"/>
</dbReference>
<reference evidence="3" key="1">
    <citation type="submission" date="2018-08" db="EMBL/GenBank/DDBJ databases">
        <authorList>
            <person name="Grouzdev D.S."/>
            <person name="Krutkina M.S."/>
        </authorList>
    </citation>
    <scope>NUCLEOTIDE SEQUENCE [LARGE SCALE GENOMIC DNA]</scope>
    <source>
        <strain evidence="3">4-11</strain>
    </source>
</reference>
<dbReference type="InterPro" id="IPR016193">
    <property type="entry name" value="Cytidine_deaminase-like"/>
</dbReference>
<dbReference type="Gene3D" id="3.40.140.10">
    <property type="entry name" value="Cytidine Deaminase, domain 2"/>
    <property type="match status" value="1"/>
</dbReference>
<comment type="caution">
    <text evidence="2">The sequence shown here is derived from an EMBL/GenBank/DDBJ whole genome shotgun (WGS) entry which is preliminary data.</text>
</comment>
<dbReference type="EMBL" id="QUWK01000012">
    <property type="protein sequence ID" value="RFU94135.1"/>
    <property type="molecule type" value="Genomic_DNA"/>
</dbReference>
<keyword evidence="3" id="KW-1185">Reference proteome</keyword>
<reference evidence="2 3" key="2">
    <citation type="submission" date="2018-09" db="EMBL/GenBank/DDBJ databases">
        <title>Genome of Sphaerochaeta halotolerans strain 4-11.</title>
        <authorList>
            <person name="Nazina T.N."/>
            <person name="Sokolova D.S."/>
        </authorList>
    </citation>
    <scope>NUCLEOTIDE SEQUENCE [LARGE SCALE GENOMIC DNA]</scope>
    <source>
        <strain evidence="2 3">4-11</strain>
    </source>
</reference>
<sequence length="157" mass="17673">MDAKAYLRLAIDQARKTMNNKEGGPFGAVVVDTKDGSVYVASNTVLTEHDPTSHAEINAIREACKKKETHDLTGCILYTTCYPCPMCLSASIWANIKEVYYGCTPEDAEAIGFRDDYIYRYIQEGCKDHEVIDLTQSEREMCLALFGDYAQTISERY</sequence>
<dbReference type="RefSeq" id="WP_117331072.1">
    <property type="nucleotide sequence ID" value="NZ_QUWK01000012.1"/>
</dbReference>
<evidence type="ECO:0000259" key="1">
    <source>
        <dbReference type="PROSITE" id="PS51747"/>
    </source>
</evidence>
<dbReference type="GO" id="GO:0006152">
    <property type="term" value="P:purine nucleoside catabolic process"/>
    <property type="evidence" value="ECO:0007669"/>
    <property type="project" value="TreeGrafter"/>
</dbReference>
<protein>
    <submittedName>
        <fullName evidence="2">Nucleoside deaminase</fullName>
    </submittedName>
</protein>
<feature type="domain" description="CMP/dCMP-type deaminase" evidence="1">
    <location>
        <begin position="1"/>
        <end position="124"/>
    </location>
</feature>
<gene>
    <name evidence="2" type="ORF">DYP60_11055</name>
</gene>
<evidence type="ECO:0000313" key="2">
    <source>
        <dbReference type="EMBL" id="RFU94135.1"/>
    </source>
</evidence>
<dbReference type="OrthoDB" id="9802676at2"/>
<dbReference type="CDD" id="cd01285">
    <property type="entry name" value="nucleoside_deaminase"/>
    <property type="match status" value="1"/>
</dbReference>
<name>A0A372MEB5_9SPIR</name>
<evidence type="ECO:0000313" key="3">
    <source>
        <dbReference type="Proteomes" id="UP000264002"/>
    </source>
</evidence>
<dbReference type="Pfam" id="PF00383">
    <property type="entry name" value="dCMP_cyt_deam_1"/>
    <property type="match status" value="1"/>
</dbReference>
<dbReference type="PANTHER" id="PTHR11079:SF161">
    <property type="entry name" value="CMP_DCMP-TYPE DEAMINASE DOMAIN-CONTAINING PROTEIN"/>
    <property type="match status" value="1"/>
</dbReference>
<dbReference type="Proteomes" id="UP000264002">
    <property type="component" value="Unassembled WGS sequence"/>
</dbReference>
<dbReference type="SUPFAM" id="SSF53927">
    <property type="entry name" value="Cytidine deaminase-like"/>
    <property type="match status" value="1"/>
</dbReference>
<organism evidence="2 3">
    <name type="scientific">Sphaerochaeta halotolerans</name>
    <dbReference type="NCBI Taxonomy" id="2293840"/>
    <lineage>
        <taxon>Bacteria</taxon>
        <taxon>Pseudomonadati</taxon>
        <taxon>Spirochaetota</taxon>
        <taxon>Spirochaetia</taxon>
        <taxon>Spirochaetales</taxon>
        <taxon>Sphaerochaetaceae</taxon>
        <taxon>Sphaerochaeta</taxon>
    </lineage>
</organism>
<dbReference type="AlphaFoldDB" id="A0A372MEB5"/>
<accession>A0A372MEB5</accession>
<dbReference type="PROSITE" id="PS51747">
    <property type="entry name" value="CYT_DCMP_DEAMINASES_2"/>
    <property type="match status" value="1"/>
</dbReference>